<name>A0A3M7PKM5_BRAPC</name>
<comment type="caution">
    <text evidence="1">The sequence shown here is derived from an EMBL/GenBank/DDBJ whole genome shotgun (WGS) entry which is preliminary data.</text>
</comment>
<gene>
    <name evidence="1" type="ORF">BpHYR1_003293</name>
</gene>
<dbReference type="AlphaFoldDB" id="A0A3M7PKM5"/>
<dbReference type="Proteomes" id="UP000276133">
    <property type="component" value="Unassembled WGS sequence"/>
</dbReference>
<evidence type="ECO:0000313" key="1">
    <source>
        <dbReference type="EMBL" id="RMZ99661.1"/>
    </source>
</evidence>
<sequence>MEKNNLEEIESKTFKGFLNLELQRSLISSSLKKSKTFLPKSYASYTSISLILNFQSHIKRAQMKTKRHLDIV</sequence>
<evidence type="ECO:0000313" key="2">
    <source>
        <dbReference type="Proteomes" id="UP000276133"/>
    </source>
</evidence>
<keyword evidence="2" id="KW-1185">Reference proteome</keyword>
<organism evidence="1 2">
    <name type="scientific">Brachionus plicatilis</name>
    <name type="common">Marine rotifer</name>
    <name type="synonym">Brachionus muelleri</name>
    <dbReference type="NCBI Taxonomy" id="10195"/>
    <lineage>
        <taxon>Eukaryota</taxon>
        <taxon>Metazoa</taxon>
        <taxon>Spiralia</taxon>
        <taxon>Gnathifera</taxon>
        <taxon>Rotifera</taxon>
        <taxon>Eurotatoria</taxon>
        <taxon>Monogononta</taxon>
        <taxon>Pseudotrocha</taxon>
        <taxon>Ploima</taxon>
        <taxon>Brachionidae</taxon>
        <taxon>Brachionus</taxon>
    </lineage>
</organism>
<accession>A0A3M7PKM5</accession>
<dbReference type="EMBL" id="REGN01010120">
    <property type="protein sequence ID" value="RMZ99661.1"/>
    <property type="molecule type" value="Genomic_DNA"/>
</dbReference>
<protein>
    <submittedName>
        <fullName evidence="1">Uncharacterized protein</fullName>
    </submittedName>
</protein>
<reference evidence="1 2" key="1">
    <citation type="journal article" date="2018" name="Sci. Rep.">
        <title>Genomic signatures of local adaptation to the degree of environmental predictability in rotifers.</title>
        <authorList>
            <person name="Franch-Gras L."/>
            <person name="Hahn C."/>
            <person name="Garcia-Roger E.M."/>
            <person name="Carmona M.J."/>
            <person name="Serra M."/>
            <person name="Gomez A."/>
        </authorList>
    </citation>
    <scope>NUCLEOTIDE SEQUENCE [LARGE SCALE GENOMIC DNA]</scope>
    <source>
        <strain evidence="1">HYR1</strain>
    </source>
</reference>
<proteinExistence type="predicted"/>